<evidence type="ECO:0000313" key="1">
    <source>
        <dbReference type="EMBL" id="GEU40582.1"/>
    </source>
</evidence>
<organism evidence="1">
    <name type="scientific">Tanacetum cinerariifolium</name>
    <name type="common">Dalmatian daisy</name>
    <name type="synonym">Chrysanthemum cinerariifolium</name>
    <dbReference type="NCBI Taxonomy" id="118510"/>
    <lineage>
        <taxon>Eukaryota</taxon>
        <taxon>Viridiplantae</taxon>
        <taxon>Streptophyta</taxon>
        <taxon>Embryophyta</taxon>
        <taxon>Tracheophyta</taxon>
        <taxon>Spermatophyta</taxon>
        <taxon>Magnoliopsida</taxon>
        <taxon>eudicotyledons</taxon>
        <taxon>Gunneridae</taxon>
        <taxon>Pentapetalae</taxon>
        <taxon>asterids</taxon>
        <taxon>campanulids</taxon>
        <taxon>Asterales</taxon>
        <taxon>Asteraceae</taxon>
        <taxon>Asteroideae</taxon>
        <taxon>Anthemideae</taxon>
        <taxon>Anthemidinae</taxon>
        <taxon>Tanacetum</taxon>
    </lineage>
</organism>
<accession>A0A6L2JVH2</accession>
<gene>
    <name evidence="1" type="ORF">Tci_012560</name>
</gene>
<protein>
    <submittedName>
        <fullName evidence="1">Uncharacterized protein</fullName>
    </submittedName>
</protein>
<proteinExistence type="predicted"/>
<sequence length="127" mass="14324">MALPPRDQRHQYLRFEGLKYLDADIMNFKERLGKIYDRGVCLLAELRGGYLRFKARWGATVPVRSDDRLCHRLIACNIAGRSQAPKKICKELDDTWAWVAPGLERQPDPAASALEVAKGVLDVDEGA</sequence>
<reference evidence="1" key="1">
    <citation type="journal article" date="2019" name="Sci. Rep.">
        <title>Draft genome of Tanacetum cinerariifolium, the natural source of mosquito coil.</title>
        <authorList>
            <person name="Yamashiro T."/>
            <person name="Shiraishi A."/>
            <person name="Satake H."/>
            <person name="Nakayama K."/>
        </authorList>
    </citation>
    <scope>NUCLEOTIDE SEQUENCE</scope>
</reference>
<dbReference type="AlphaFoldDB" id="A0A6L2JVH2"/>
<name>A0A6L2JVH2_TANCI</name>
<dbReference type="EMBL" id="BKCJ010001321">
    <property type="protein sequence ID" value="GEU40582.1"/>
    <property type="molecule type" value="Genomic_DNA"/>
</dbReference>
<comment type="caution">
    <text evidence="1">The sequence shown here is derived from an EMBL/GenBank/DDBJ whole genome shotgun (WGS) entry which is preliminary data.</text>
</comment>